<dbReference type="InterPro" id="IPR036047">
    <property type="entry name" value="F-box-like_dom_sf"/>
</dbReference>
<dbReference type="OrthoDB" id="1427045at2759"/>
<sequence length="407" mass="47413">MDWFCSLPDGILTCILSFLSTKEAVQTCILSKKWRHAWAFLPVLKFDITDWLDEENLRECELKFKNFLYGVLENREPTVQLDMFEYENYIPDYDSEISFEFLDSVALLEPRVVSVDIGRGRVNQLDLPDSIFSCTRLENLDLCIFTENFPVIRPESVHLPSLKNVDLTGIALTDDDRFIQNLCSSECPVLETMVLELCDLDISEISSRVLKELTIYDCSQSRLTRISCPCLSSLIIESYEKMAGFELKNTTSLEYAKICLDLDKKHGDLYLLSSLSNVSHLSLGLWGPQFKVKLEKDILKCRTFRNLQTLEIYYWDLSYDIDLVACFLEHSPFLEELTLLLREPKEGDPKEELSQDELRNRRNVLFQRERLKTVRIVKPIQRPDMVVDQLINYLRTHIKTIEEEIIS</sequence>
<dbReference type="PANTHER" id="PTHR34223:SF51">
    <property type="entry name" value="OS06G0556300 PROTEIN"/>
    <property type="match status" value="1"/>
</dbReference>
<dbReference type="Proteomes" id="UP000623129">
    <property type="component" value="Unassembled WGS sequence"/>
</dbReference>
<comment type="caution">
    <text evidence="2">The sequence shown here is derived from an EMBL/GenBank/DDBJ whole genome shotgun (WGS) entry which is preliminary data.</text>
</comment>
<dbReference type="InterPro" id="IPR053781">
    <property type="entry name" value="F-box_AtFBL13-like"/>
</dbReference>
<dbReference type="Pfam" id="PF24758">
    <property type="entry name" value="LRR_At5g56370"/>
    <property type="match status" value="1"/>
</dbReference>
<dbReference type="EMBL" id="SWLB01000010">
    <property type="protein sequence ID" value="KAF3333729.1"/>
    <property type="molecule type" value="Genomic_DNA"/>
</dbReference>
<dbReference type="SUPFAM" id="SSF52047">
    <property type="entry name" value="RNI-like"/>
    <property type="match status" value="1"/>
</dbReference>
<dbReference type="CDD" id="cd22160">
    <property type="entry name" value="F-box_AtFBL13-like"/>
    <property type="match status" value="1"/>
</dbReference>
<name>A0A833R1V5_9POAL</name>
<dbReference type="SUPFAM" id="SSF81383">
    <property type="entry name" value="F-box domain"/>
    <property type="match status" value="1"/>
</dbReference>
<feature type="domain" description="F-box" evidence="1">
    <location>
        <begin position="7"/>
        <end position="47"/>
    </location>
</feature>
<dbReference type="InterPro" id="IPR055411">
    <property type="entry name" value="LRR_FXL15/At3g58940/PEG3-like"/>
</dbReference>
<dbReference type="InterPro" id="IPR032675">
    <property type="entry name" value="LRR_dom_sf"/>
</dbReference>
<organism evidence="2 3">
    <name type="scientific">Carex littledalei</name>
    <dbReference type="NCBI Taxonomy" id="544730"/>
    <lineage>
        <taxon>Eukaryota</taxon>
        <taxon>Viridiplantae</taxon>
        <taxon>Streptophyta</taxon>
        <taxon>Embryophyta</taxon>
        <taxon>Tracheophyta</taxon>
        <taxon>Spermatophyta</taxon>
        <taxon>Magnoliopsida</taxon>
        <taxon>Liliopsida</taxon>
        <taxon>Poales</taxon>
        <taxon>Cyperaceae</taxon>
        <taxon>Cyperoideae</taxon>
        <taxon>Cariceae</taxon>
        <taxon>Carex</taxon>
        <taxon>Carex subgen. Euthyceras</taxon>
    </lineage>
</organism>
<dbReference type="InterPro" id="IPR053197">
    <property type="entry name" value="F-box_SCFL_complex_component"/>
</dbReference>
<accession>A0A833R1V5</accession>
<evidence type="ECO:0000313" key="2">
    <source>
        <dbReference type="EMBL" id="KAF3333729.1"/>
    </source>
</evidence>
<dbReference type="Gene3D" id="3.80.10.10">
    <property type="entry name" value="Ribonuclease Inhibitor"/>
    <property type="match status" value="1"/>
</dbReference>
<gene>
    <name evidence="2" type="ORF">FCM35_KLT01420</name>
</gene>
<dbReference type="Pfam" id="PF00646">
    <property type="entry name" value="F-box"/>
    <property type="match status" value="1"/>
</dbReference>
<evidence type="ECO:0000313" key="3">
    <source>
        <dbReference type="Proteomes" id="UP000623129"/>
    </source>
</evidence>
<proteinExistence type="predicted"/>
<dbReference type="InterPro" id="IPR001810">
    <property type="entry name" value="F-box_dom"/>
</dbReference>
<dbReference type="AlphaFoldDB" id="A0A833R1V5"/>
<keyword evidence="3" id="KW-1185">Reference proteome</keyword>
<evidence type="ECO:0000259" key="1">
    <source>
        <dbReference type="SMART" id="SM00256"/>
    </source>
</evidence>
<dbReference type="SMART" id="SM00256">
    <property type="entry name" value="FBOX"/>
    <property type="match status" value="1"/>
</dbReference>
<dbReference type="PANTHER" id="PTHR34223">
    <property type="entry name" value="OS11G0201299 PROTEIN"/>
    <property type="match status" value="1"/>
</dbReference>
<protein>
    <submittedName>
        <fullName evidence="2">F-box/FBD/LRR-repeat protein</fullName>
    </submittedName>
</protein>
<reference evidence="2" key="1">
    <citation type="submission" date="2020-01" db="EMBL/GenBank/DDBJ databases">
        <title>Genome sequence of Kobresia littledalei, the first chromosome-level genome in the family Cyperaceae.</title>
        <authorList>
            <person name="Qu G."/>
        </authorList>
    </citation>
    <scope>NUCLEOTIDE SEQUENCE</scope>
    <source>
        <strain evidence="2">C.B.Clarke</strain>
        <tissue evidence="2">Leaf</tissue>
    </source>
</reference>